<name>A0AB74URZ9_9GAMM</name>
<gene>
    <name evidence="3" type="ORF">ACFYG5_16075</name>
</gene>
<dbReference type="NCBIfam" id="TIGR01845">
    <property type="entry name" value="outer_NodT"/>
    <property type="match status" value="1"/>
</dbReference>
<protein>
    <submittedName>
        <fullName evidence="3">Efflux transporter outer membrane subunit</fullName>
    </submittedName>
</protein>
<dbReference type="InterPro" id="IPR010131">
    <property type="entry name" value="MdtP/NodT-like"/>
</dbReference>
<keyword evidence="2" id="KW-0449">Lipoprotein</keyword>
<dbReference type="GO" id="GO:0015562">
    <property type="term" value="F:efflux transmembrane transporter activity"/>
    <property type="evidence" value="ECO:0007669"/>
    <property type="project" value="InterPro"/>
</dbReference>
<dbReference type="InterPro" id="IPR003423">
    <property type="entry name" value="OMP_efflux"/>
</dbReference>
<dbReference type="RefSeq" id="WP_395120822.1">
    <property type="nucleotide sequence ID" value="NZ_CP170721.1"/>
</dbReference>
<organism evidence="3">
    <name type="scientific">Rhodanobacter sp. FW102-FHT14D07</name>
    <dbReference type="NCBI Taxonomy" id="3351462"/>
    <lineage>
        <taxon>Bacteria</taxon>
        <taxon>Pseudomonadati</taxon>
        <taxon>Pseudomonadota</taxon>
        <taxon>Gammaproteobacteria</taxon>
        <taxon>Lysobacterales</taxon>
        <taxon>Rhodanobacteraceae</taxon>
        <taxon>Rhodanobacter</taxon>
    </lineage>
</organism>
<keyword evidence="2" id="KW-0564">Palmitate</keyword>
<dbReference type="AlphaFoldDB" id="A0AB74URZ9"/>
<dbReference type="Gene3D" id="2.20.200.10">
    <property type="entry name" value="Outer membrane efflux proteins (OEP)"/>
    <property type="match status" value="1"/>
</dbReference>
<reference evidence="3" key="1">
    <citation type="submission" date="2024-10" db="EMBL/GenBank/DDBJ databases">
        <authorList>
            <person name="Lesea H.P."/>
            <person name="Kuehl J.V."/>
            <person name="Chandonia J.-M."/>
        </authorList>
    </citation>
    <scope>NUCLEOTIDE SEQUENCE</scope>
    <source>
        <strain evidence="3">FW102-FHT14D07</strain>
    </source>
</reference>
<keyword evidence="2" id="KW-0472">Membrane</keyword>
<evidence type="ECO:0000256" key="2">
    <source>
        <dbReference type="RuleBase" id="RU362097"/>
    </source>
</evidence>
<dbReference type="PROSITE" id="PS51257">
    <property type="entry name" value="PROKAR_LIPOPROTEIN"/>
    <property type="match status" value="1"/>
</dbReference>
<proteinExistence type="inferred from homology"/>
<dbReference type="Gene3D" id="1.20.1600.10">
    <property type="entry name" value="Outer membrane efflux proteins (OEP)"/>
    <property type="match status" value="1"/>
</dbReference>
<dbReference type="GO" id="GO:0009279">
    <property type="term" value="C:cell outer membrane"/>
    <property type="evidence" value="ECO:0007669"/>
    <property type="project" value="UniProtKB-SubCell"/>
</dbReference>
<comment type="similarity">
    <text evidence="1 2">Belongs to the outer membrane factor (OMF) (TC 1.B.17) family.</text>
</comment>
<dbReference type="Pfam" id="PF02321">
    <property type="entry name" value="OEP"/>
    <property type="match status" value="2"/>
</dbReference>
<comment type="subcellular location">
    <subcellularLocation>
        <location evidence="2">Cell outer membrane</location>
        <topology evidence="2">Lipid-anchor</topology>
    </subcellularLocation>
</comment>
<evidence type="ECO:0000313" key="3">
    <source>
        <dbReference type="EMBL" id="XIA18062.1"/>
    </source>
</evidence>
<dbReference type="PANTHER" id="PTHR30203">
    <property type="entry name" value="OUTER MEMBRANE CATION EFFLUX PROTEIN"/>
    <property type="match status" value="1"/>
</dbReference>
<accession>A0AB74URZ9</accession>
<keyword evidence="2" id="KW-1134">Transmembrane beta strand</keyword>
<dbReference type="PANTHER" id="PTHR30203:SF33">
    <property type="entry name" value="BLR4455 PROTEIN"/>
    <property type="match status" value="1"/>
</dbReference>
<dbReference type="SUPFAM" id="SSF56954">
    <property type="entry name" value="Outer membrane efflux proteins (OEP)"/>
    <property type="match status" value="1"/>
</dbReference>
<sequence>MPRDLLRFSPTLRLRALPALLGLILAGCAVGPDYHRPDAPPVDRYTAQPLPAGTASVAGAAQRFVVDAAVPEHWWTTFGNAELDRRVDTALRHSPSLAAAQAALRQAQENARAAGAVRFPAVDANAGVTRQKQSGAAFGDTFAFAPLTVYNAGVSVSYGIDLFGGTRRGIEAQAALADVQQAQADATWLTLAANVVTASLQEASLREQVRATEAIADSQRDSVRIAERQQQIGATSLAATLAARSELAATEATLPPLRARLAATRNQLATYLGSTPAQLELSPLPLDAIALPRDIPVSLPSRLVAQRPDIRAASAQLHAATARVGVATAAMLPQITLSGSAGSQTAHVGELFSAGSRAWSLGLGLTQPLFHGGELRHRKRAAEAGLDKALADWQQTVLVAFQNVADALQALQYDADGLAAQLAAEDAAAQRLALAQRQYRVGASGYLDLLQAQRDHQRARIALIQARTARLADTAALYAALGGSWRGDASTEAAIQKP</sequence>
<keyword evidence="2" id="KW-0812">Transmembrane</keyword>
<dbReference type="EMBL" id="CP170721">
    <property type="protein sequence ID" value="XIA18062.1"/>
    <property type="molecule type" value="Genomic_DNA"/>
</dbReference>
<evidence type="ECO:0000256" key="1">
    <source>
        <dbReference type="ARBA" id="ARBA00007613"/>
    </source>
</evidence>